<dbReference type="VEuPathDB" id="FungiDB:RhiirA1_403094"/>
<evidence type="ECO:0000313" key="1">
    <source>
        <dbReference type="EMBL" id="PKB91704.1"/>
    </source>
</evidence>
<proteinExistence type="predicted"/>
<dbReference type="EMBL" id="LLXJ01014137">
    <property type="protein sequence ID" value="PKB91704.1"/>
    <property type="molecule type" value="Genomic_DNA"/>
</dbReference>
<name>A0A2N0NAU6_9GLOM</name>
<sequence length="150" mass="16954">AEKSANQALRLACEYIKNIDEKILPISFDVSWSHVRNANQASGEFIFAKKLDGYPYKPILGFHYVEKLRKRKNKDGETVIVHEGNHEKSSRQMEHAILIAILQKVSPILEEFDLLLDIGIDGDLESNKTLGTVAIVNQIFADLKHVSKLI</sequence>
<feature type="non-terminal residue" evidence="1">
    <location>
        <position position="1"/>
    </location>
</feature>
<feature type="non-terminal residue" evidence="1">
    <location>
        <position position="150"/>
    </location>
</feature>
<accession>A0A2N0NAU6</accession>
<organism evidence="1 2">
    <name type="scientific">Rhizophagus irregularis</name>
    <dbReference type="NCBI Taxonomy" id="588596"/>
    <lineage>
        <taxon>Eukaryota</taxon>
        <taxon>Fungi</taxon>
        <taxon>Fungi incertae sedis</taxon>
        <taxon>Mucoromycota</taxon>
        <taxon>Glomeromycotina</taxon>
        <taxon>Glomeromycetes</taxon>
        <taxon>Glomerales</taxon>
        <taxon>Glomeraceae</taxon>
        <taxon>Rhizophagus</taxon>
    </lineage>
</organism>
<comment type="caution">
    <text evidence="1">The sequence shown here is derived from an EMBL/GenBank/DDBJ whole genome shotgun (WGS) entry which is preliminary data.</text>
</comment>
<reference evidence="1 2" key="1">
    <citation type="submission" date="2016-04" db="EMBL/GenBank/DDBJ databases">
        <title>Genome analyses suggest a sexual origin of heterokaryosis in a supposedly ancient asexual fungus.</title>
        <authorList>
            <person name="Ropars J."/>
            <person name="Sedzielewska K."/>
            <person name="Noel J."/>
            <person name="Charron P."/>
            <person name="Farinelli L."/>
            <person name="Marton T."/>
            <person name="Kruger M."/>
            <person name="Pelin A."/>
            <person name="Brachmann A."/>
            <person name="Corradi N."/>
        </authorList>
    </citation>
    <scope>NUCLEOTIDE SEQUENCE [LARGE SCALE GENOMIC DNA]</scope>
    <source>
        <strain evidence="1 2">A5</strain>
    </source>
</reference>
<dbReference type="Proteomes" id="UP000232722">
    <property type="component" value="Unassembled WGS sequence"/>
</dbReference>
<evidence type="ECO:0000313" key="2">
    <source>
        <dbReference type="Proteomes" id="UP000232722"/>
    </source>
</evidence>
<dbReference type="AlphaFoldDB" id="A0A2N0NAU6"/>
<protein>
    <submittedName>
        <fullName evidence="1">Uncharacterized protein</fullName>
    </submittedName>
</protein>
<gene>
    <name evidence="1" type="ORF">RhiirA5_447910</name>
</gene>
<reference evidence="1 2" key="2">
    <citation type="submission" date="2017-09" db="EMBL/GenBank/DDBJ databases">
        <title>Extensive intraspecific genome diversity in a model arbuscular mycorrhizal fungus.</title>
        <authorList>
            <person name="Chen E.C."/>
            <person name="Morin E."/>
            <person name="Beaudet D."/>
            <person name="Noel J."/>
            <person name="Ndikumana S."/>
            <person name="Charron P."/>
            <person name="St-Onge C."/>
            <person name="Giorgi J."/>
            <person name="Grigoriev I.V."/>
            <person name="Roux C."/>
            <person name="Martin F.M."/>
            <person name="Corradi N."/>
        </authorList>
    </citation>
    <scope>NUCLEOTIDE SEQUENCE [LARGE SCALE GENOMIC DNA]</scope>
    <source>
        <strain evidence="1 2">A5</strain>
    </source>
</reference>